<dbReference type="AlphaFoldDB" id="A0A5C5VGW1"/>
<dbReference type="RefSeq" id="WP_146564548.1">
    <property type="nucleotide sequence ID" value="NZ_SIHJ01000001.1"/>
</dbReference>
<organism evidence="3 4">
    <name type="scientific">Posidoniimonas corsicana</name>
    <dbReference type="NCBI Taxonomy" id="1938618"/>
    <lineage>
        <taxon>Bacteria</taxon>
        <taxon>Pseudomonadati</taxon>
        <taxon>Planctomycetota</taxon>
        <taxon>Planctomycetia</taxon>
        <taxon>Pirellulales</taxon>
        <taxon>Lacipirellulaceae</taxon>
        <taxon>Posidoniimonas</taxon>
    </lineage>
</organism>
<dbReference type="InterPro" id="IPR008930">
    <property type="entry name" value="Terpenoid_cyclase/PrenylTrfase"/>
</dbReference>
<dbReference type="Gene3D" id="1.50.10.20">
    <property type="match status" value="3"/>
</dbReference>
<feature type="chain" id="PRO_5022907391" description="Squalene cyclase C-terminal domain-containing protein" evidence="1">
    <location>
        <begin position="23"/>
        <end position="365"/>
    </location>
</feature>
<dbReference type="EMBL" id="SIHJ01000001">
    <property type="protein sequence ID" value="TWT37197.1"/>
    <property type="molecule type" value="Genomic_DNA"/>
</dbReference>
<dbReference type="Pfam" id="PF13243">
    <property type="entry name" value="SQHop_cyclase_C"/>
    <property type="match status" value="1"/>
</dbReference>
<dbReference type="InterPro" id="IPR032696">
    <property type="entry name" value="SQ_cyclase_C"/>
</dbReference>
<evidence type="ECO:0000259" key="2">
    <source>
        <dbReference type="Pfam" id="PF13243"/>
    </source>
</evidence>
<gene>
    <name evidence="3" type="ORF">KOR34_21440</name>
</gene>
<evidence type="ECO:0000313" key="3">
    <source>
        <dbReference type="EMBL" id="TWT37197.1"/>
    </source>
</evidence>
<keyword evidence="4" id="KW-1185">Reference proteome</keyword>
<sequence precursor="true">MLTPVRAMLLVAMSLSAASAPAAELPPEAQKQYEASVGKGIQFLAGSQAEDGSWTSQTGPAITALATEALLSHGRTPSDPVVSKALKYIVGFAKPDGGIYLEGSNHRNYETCLSVMCLTKANKDGRYDKLLAGADRFLKKLQWDGEEGHDTASMYYGGAGYGGSERPDLSNTSFLIDALKELGAGADDPAMQRALVFVSRCQNLETEYNTTEFAAKIDDGGFYYTVAAGGQSKAGDTPEGGLRSYGSMTYAGLKSMIFAGVDKDDPRVKAAYDWIQKHYTLDENPGMGAQGQFYYYQVFAKALGAIGVDKVETDGAAHDWRAELVAKLADAQRADGAWVNPNDRWLESDPNLVTAYCLMALSHVR</sequence>
<feature type="signal peptide" evidence="1">
    <location>
        <begin position="1"/>
        <end position="22"/>
    </location>
</feature>
<protein>
    <recommendedName>
        <fullName evidence="2">Squalene cyclase C-terminal domain-containing protein</fullName>
    </recommendedName>
</protein>
<dbReference type="Proteomes" id="UP000316714">
    <property type="component" value="Unassembled WGS sequence"/>
</dbReference>
<proteinExistence type="predicted"/>
<accession>A0A5C5VGW1</accession>
<keyword evidence="1" id="KW-0732">Signal</keyword>
<comment type="caution">
    <text evidence="3">The sequence shown here is derived from an EMBL/GenBank/DDBJ whole genome shotgun (WGS) entry which is preliminary data.</text>
</comment>
<feature type="domain" description="Squalene cyclase C-terminal" evidence="2">
    <location>
        <begin position="62"/>
        <end position="216"/>
    </location>
</feature>
<dbReference type="SUPFAM" id="SSF48239">
    <property type="entry name" value="Terpenoid cyclases/Protein prenyltransferases"/>
    <property type="match status" value="1"/>
</dbReference>
<name>A0A5C5VGW1_9BACT</name>
<evidence type="ECO:0000313" key="4">
    <source>
        <dbReference type="Proteomes" id="UP000316714"/>
    </source>
</evidence>
<dbReference type="OrthoDB" id="179940at2"/>
<evidence type="ECO:0000256" key="1">
    <source>
        <dbReference type="SAM" id="SignalP"/>
    </source>
</evidence>
<reference evidence="3 4" key="1">
    <citation type="submission" date="2019-02" db="EMBL/GenBank/DDBJ databases">
        <title>Deep-cultivation of Planctomycetes and their phenomic and genomic characterization uncovers novel biology.</title>
        <authorList>
            <person name="Wiegand S."/>
            <person name="Jogler M."/>
            <person name="Boedeker C."/>
            <person name="Pinto D."/>
            <person name="Vollmers J."/>
            <person name="Rivas-Marin E."/>
            <person name="Kohn T."/>
            <person name="Peeters S.H."/>
            <person name="Heuer A."/>
            <person name="Rast P."/>
            <person name="Oberbeckmann S."/>
            <person name="Bunk B."/>
            <person name="Jeske O."/>
            <person name="Meyerdierks A."/>
            <person name="Storesund J.E."/>
            <person name="Kallscheuer N."/>
            <person name="Luecker S."/>
            <person name="Lage O.M."/>
            <person name="Pohl T."/>
            <person name="Merkel B.J."/>
            <person name="Hornburger P."/>
            <person name="Mueller R.-W."/>
            <person name="Bruemmer F."/>
            <person name="Labrenz M."/>
            <person name="Spormann A.M."/>
            <person name="Op Den Camp H."/>
            <person name="Overmann J."/>
            <person name="Amann R."/>
            <person name="Jetten M.S.M."/>
            <person name="Mascher T."/>
            <person name="Medema M.H."/>
            <person name="Devos D.P."/>
            <person name="Kaster A.-K."/>
            <person name="Ovreas L."/>
            <person name="Rohde M."/>
            <person name="Galperin M.Y."/>
            <person name="Jogler C."/>
        </authorList>
    </citation>
    <scope>NUCLEOTIDE SEQUENCE [LARGE SCALE GENOMIC DNA]</scope>
    <source>
        <strain evidence="3 4">KOR34</strain>
    </source>
</reference>
<dbReference type="CDD" id="cd00688">
    <property type="entry name" value="ISOPREN_C2_like"/>
    <property type="match status" value="1"/>
</dbReference>